<evidence type="ECO:0000313" key="4">
    <source>
        <dbReference type="Proteomes" id="UP000663829"/>
    </source>
</evidence>
<dbReference type="Gene3D" id="1.10.340.70">
    <property type="match status" value="1"/>
</dbReference>
<keyword evidence="4" id="KW-1185">Reference proteome</keyword>
<dbReference type="OrthoDB" id="2499658at2759"/>
<feature type="domain" description="Integrase zinc-binding" evidence="1">
    <location>
        <begin position="107"/>
        <end position="156"/>
    </location>
</feature>
<evidence type="ECO:0000259" key="1">
    <source>
        <dbReference type="Pfam" id="PF17921"/>
    </source>
</evidence>
<dbReference type="InterPro" id="IPR041588">
    <property type="entry name" value="Integrase_H2C2"/>
</dbReference>
<accession>A0A816AKE1</accession>
<dbReference type="EMBL" id="CAJNOQ010034871">
    <property type="protein sequence ID" value="CAF1596916.1"/>
    <property type="molecule type" value="Genomic_DNA"/>
</dbReference>
<dbReference type="AlphaFoldDB" id="A0A816AKE1"/>
<name>A0A816AKE1_9BILA</name>
<dbReference type="Proteomes" id="UP000681722">
    <property type="component" value="Unassembled WGS sequence"/>
</dbReference>
<evidence type="ECO:0000313" key="3">
    <source>
        <dbReference type="EMBL" id="CAF4472076.1"/>
    </source>
</evidence>
<dbReference type="EMBL" id="CAJOBC010101180">
    <property type="protein sequence ID" value="CAF4472076.1"/>
    <property type="molecule type" value="Genomic_DNA"/>
</dbReference>
<dbReference type="Pfam" id="PF17921">
    <property type="entry name" value="Integrase_H2C2"/>
    <property type="match status" value="1"/>
</dbReference>
<gene>
    <name evidence="2" type="ORF">GPM918_LOCUS42156</name>
    <name evidence="3" type="ORF">SRO942_LOCUS43344</name>
</gene>
<proteinExistence type="predicted"/>
<protein>
    <recommendedName>
        <fullName evidence="1">Integrase zinc-binding domain-containing protein</fullName>
    </recommendedName>
</protein>
<sequence length="204" mass="23668">MMHLQPTHVRIMTIAMIDNREKAFNAKVEDYKNGLSLSMREKSMISYLYASRIINALKHETAGKKVGIDCKFHCLCRHFLTIDISSGVEKLCSAKHGKKLVISEAYYQVLQDVHIRTGHGGRDKMRHEINQYYFWIPPKVVDIFLSTCIACQVWKPLKNHIVSTSIVSIGFLTRLEIDLIDLRTRPDGDYKWILHCRDHFSKFS</sequence>
<dbReference type="Proteomes" id="UP000663829">
    <property type="component" value="Unassembled WGS sequence"/>
</dbReference>
<organism evidence="2 4">
    <name type="scientific">Didymodactylos carnosus</name>
    <dbReference type="NCBI Taxonomy" id="1234261"/>
    <lineage>
        <taxon>Eukaryota</taxon>
        <taxon>Metazoa</taxon>
        <taxon>Spiralia</taxon>
        <taxon>Gnathifera</taxon>
        <taxon>Rotifera</taxon>
        <taxon>Eurotatoria</taxon>
        <taxon>Bdelloidea</taxon>
        <taxon>Philodinida</taxon>
        <taxon>Philodinidae</taxon>
        <taxon>Didymodactylos</taxon>
    </lineage>
</organism>
<comment type="caution">
    <text evidence="2">The sequence shown here is derived from an EMBL/GenBank/DDBJ whole genome shotgun (WGS) entry which is preliminary data.</text>
</comment>
<evidence type="ECO:0000313" key="2">
    <source>
        <dbReference type="EMBL" id="CAF1596916.1"/>
    </source>
</evidence>
<reference evidence="2" key="1">
    <citation type="submission" date="2021-02" db="EMBL/GenBank/DDBJ databases">
        <authorList>
            <person name="Nowell W R."/>
        </authorList>
    </citation>
    <scope>NUCLEOTIDE SEQUENCE</scope>
</reference>